<dbReference type="SUPFAM" id="SSF46689">
    <property type="entry name" value="Homeodomain-like"/>
    <property type="match status" value="1"/>
</dbReference>
<organism evidence="5 6">
    <name type="scientific">Aequorivita ciconiae</name>
    <dbReference type="NCBI Taxonomy" id="2494375"/>
    <lineage>
        <taxon>Bacteria</taxon>
        <taxon>Pseudomonadati</taxon>
        <taxon>Bacteroidota</taxon>
        <taxon>Flavobacteriia</taxon>
        <taxon>Flavobacteriales</taxon>
        <taxon>Flavobacteriaceae</taxon>
        <taxon>Aequorivita</taxon>
    </lineage>
</organism>
<dbReference type="InterPro" id="IPR018060">
    <property type="entry name" value="HTH_AraC"/>
</dbReference>
<evidence type="ECO:0000256" key="3">
    <source>
        <dbReference type="ARBA" id="ARBA00023163"/>
    </source>
</evidence>
<keyword evidence="2" id="KW-0238">DNA-binding</keyword>
<dbReference type="PROSITE" id="PS01124">
    <property type="entry name" value="HTH_ARAC_FAMILY_2"/>
    <property type="match status" value="1"/>
</dbReference>
<dbReference type="PANTHER" id="PTHR47893">
    <property type="entry name" value="REGULATORY PROTEIN PCHR"/>
    <property type="match status" value="1"/>
</dbReference>
<dbReference type="PANTHER" id="PTHR47893:SF1">
    <property type="entry name" value="REGULATORY PROTEIN PCHR"/>
    <property type="match status" value="1"/>
</dbReference>
<gene>
    <name evidence="5" type="ORF">EI546_03940</name>
</gene>
<dbReference type="AlphaFoldDB" id="A0A410G106"/>
<dbReference type="GO" id="GO:0003700">
    <property type="term" value="F:DNA-binding transcription factor activity"/>
    <property type="evidence" value="ECO:0007669"/>
    <property type="project" value="InterPro"/>
</dbReference>
<dbReference type="SMART" id="SM00342">
    <property type="entry name" value="HTH_ARAC"/>
    <property type="match status" value="1"/>
</dbReference>
<dbReference type="PRINTS" id="PR00032">
    <property type="entry name" value="HTHARAC"/>
</dbReference>
<name>A0A410G106_9FLAO</name>
<reference evidence="5 6" key="1">
    <citation type="submission" date="2019-01" db="EMBL/GenBank/DDBJ databases">
        <title>Complete genome sequencing of Aequorivita sp. H23M31.</title>
        <authorList>
            <person name="Bae J.-W."/>
        </authorList>
    </citation>
    <scope>NUCLEOTIDE SEQUENCE [LARGE SCALE GENOMIC DNA]</scope>
    <source>
        <strain evidence="5 6">H23M31</strain>
    </source>
</reference>
<dbReference type="RefSeq" id="WP_128249324.1">
    <property type="nucleotide sequence ID" value="NZ_CP034951.1"/>
</dbReference>
<dbReference type="Gene3D" id="1.10.10.60">
    <property type="entry name" value="Homeodomain-like"/>
    <property type="match status" value="1"/>
</dbReference>
<sequence>MERTIHLLTEQVAFSFFRDYSHSDPKGREDPSLERFSEIFDYNEYYIDTRTDCRSNIQLNDDKGFFFLYSWEGNLVLRLNDCVKSILPYQSAIFLNADTAALIQIELENECQNHFCVISYKKPNGNLITSDTCFYNRCKDSLKDNLNEGPNLFIGQPYLKLLDKINELSCMSKDSWASKIIMQGTILQIFGLKMEQVIKSLSNGMKNDCLLTKTEIDRLQVISHNIKENPAVDYSIEYICRETGLSPSKLQDGFKKLHNRTVIDHIRQVRLERALELIETTDLNISEIVYSVGWTSRSYFSKIFKNKYKLSPKSYQEKVRSKLMADTLIELKLFESA</sequence>
<dbReference type="KEGG" id="aev:EI546_03940"/>
<keyword evidence="1" id="KW-0805">Transcription regulation</keyword>
<dbReference type="Proteomes" id="UP000285517">
    <property type="component" value="Chromosome"/>
</dbReference>
<evidence type="ECO:0000313" key="5">
    <source>
        <dbReference type="EMBL" id="QAA80931.1"/>
    </source>
</evidence>
<dbReference type="GO" id="GO:0043565">
    <property type="term" value="F:sequence-specific DNA binding"/>
    <property type="evidence" value="ECO:0007669"/>
    <property type="project" value="InterPro"/>
</dbReference>
<proteinExistence type="predicted"/>
<evidence type="ECO:0000256" key="2">
    <source>
        <dbReference type="ARBA" id="ARBA00023125"/>
    </source>
</evidence>
<dbReference type="Pfam" id="PF12833">
    <property type="entry name" value="HTH_18"/>
    <property type="match status" value="1"/>
</dbReference>
<keyword evidence="3" id="KW-0804">Transcription</keyword>
<keyword evidence="6" id="KW-1185">Reference proteome</keyword>
<protein>
    <submittedName>
        <fullName evidence="5">AraC family transcriptional regulator</fullName>
    </submittedName>
</protein>
<dbReference type="InterPro" id="IPR020449">
    <property type="entry name" value="Tscrpt_reg_AraC-type_HTH"/>
</dbReference>
<dbReference type="InterPro" id="IPR009057">
    <property type="entry name" value="Homeodomain-like_sf"/>
</dbReference>
<dbReference type="InterPro" id="IPR053142">
    <property type="entry name" value="PchR_regulatory_protein"/>
</dbReference>
<evidence type="ECO:0000313" key="6">
    <source>
        <dbReference type="Proteomes" id="UP000285517"/>
    </source>
</evidence>
<dbReference type="EMBL" id="CP034951">
    <property type="protein sequence ID" value="QAA80931.1"/>
    <property type="molecule type" value="Genomic_DNA"/>
</dbReference>
<feature type="domain" description="HTH araC/xylS-type" evidence="4">
    <location>
        <begin position="220"/>
        <end position="318"/>
    </location>
</feature>
<evidence type="ECO:0000259" key="4">
    <source>
        <dbReference type="PROSITE" id="PS01124"/>
    </source>
</evidence>
<accession>A0A410G106</accession>
<dbReference type="OrthoDB" id="2666928at2"/>
<evidence type="ECO:0000256" key="1">
    <source>
        <dbReference type="ARBA" id="ARBA00023015"/>
    </source>
</evidence>